<keyword evidence="2" id="KW-1185">Reference proteome</keyword>
<reference evidence="1" key="1">
    <citation type="submission" date="2020-01" db="EMBL/GenBank/DDBJ databases">
        <authorList>
            <consortium name="DOE Joint Genome Institute"/>
            <person name="Haridas S."/>
            <person name="Albert R."/>
            <person name="Binder M."/>
            <person name="Bloem J."/>
            <person name="Labutti K."/>
            <person name="Salamov A."/>
            <person name="Andreopoulos B."/>
            <person name="Baker S.E."/>
            <person name="Barry K."/>
            <person name="Bills G."/>
            <person name="Bluhm B.H."/>
            <person name="Cannon C."/>
            <person name="Castanera R."/>
            <person name="Culley D.E."/>
            <person name="Daum C."/>
            <person name="Ezra D."/>
            <person name="Gonzalez J.B."/>
            <person name="Henrissat B."/>
            <person name="Kuo A."/>
            <person name="Liang C."/>
            <person name="Lipzen A."/>
            <person name="Lutzoni F."/>
            <person name="Magnuson J."/>
            <person name="Mondo S."/>
            <person name="Nolan M."/>
            <person name="Ohm R."/>
            <person name="Pangilinan J."/>
            <person name="Park H.-J."/>
            <person name="Ramirez L."/>
            <person name="Alfaro M."/>
            <person name="Sun H."/>
            <person name="Tritt A."/>
            <person name="Yoshinaga Y."/>
            <person name="Zwiers L.-H."/>
            <person name="Turgeon B.G."/>
            <person name="Goodwin S.B."/>
            <person name="Spatafora J.W."/>
            <person name="Crous P.W."/>
            <person name="Grigoriev I.V."/>
        </authorList>
    </citation>
    <scope>NUCLEOTIDE SEQUENCE</scope>
    <source>
        <strain evidence="1">P77</strain>
    </source>
</reference>
<evidence type="ECO:0000313" key="2">
    <source>
        <dbReference type="Proteomes" id="UP000800040"/>
    </source>
</evidence>
<dbReference type="Proteomes" id="UP000800040">
    <property type="component" value="Unassembled WGS sequence"/>
</dbReference>
<dbReference type="AlphaFoldDB" id="A0A6A5JZJ0"/>
<protein>
    <submittedName>
        <fullName evidence="1">Uncharacterized protein</fullName>
    </submittedName>
</protein>
<name>A0A6A5JZJ0_9PLEO</name>
<dbReference type="EMBL" id="ML975459">
    <property type="protein sequence ID" value="KAF1829206.1"/>
    <property type="molecule type" value="Genomic_DNA"/>
</dbReference>
<evidence type="ECO:0000313" key="1">
    <source>
        <dbReference type="EMBL" id="KAF1829206.1"/>
    </source>
</evidence>
<gene>
    <name evidence="1" type="ORF">BDW02DRAFT_178961</name>
</gene>
<sequence length="121" mass="13691">MDGSEPPRSFLCPVRAAQAKLGRLPYTCRGLQAKNVAEVRRHCLRPLPGKRPPHLSFLKLCPTCNEDFLDEIEYEQNHGKDGLNCGTPRKQRKGAGQKEQWDNLYKKVEHHILSSAIVAET</sequence>
<dbReference type="OrthoDB" id="3800899at2759"/>
<accession>A0A6A5JZJ0</accession>
<proteinExistence type="predicted"/>
<organism evidence="1 2">
    <name type="scientific">Decorospora gaudefroyi</name>
    <dbReference type="NCBI Taxonomy" id="184978"/>
    <lineage>
        <taxon>Eukaryota</taxon>
        <taxon>Fungi</taxon>
        <taxon>Dikarya</taxon>
        <taxon>Ascomycota</taxon>
        <taxon>Pezizomycotina</taxon>
        <taxon>Dothideomycetes</taxon>
        <taxon>Pleosporomycetidae</taxon>
        <taxon>Pleosporales</taxon>
        <taxon>Pleosporineae</taxon>
        <taxon>Pleosporaceae</taxon>
        <taxon>Decorospora</taxon>
    </lineage>
</organism>